<dbReference type="KEGG" id="asla:NCTC11923_00689"/>
<keyword evidence="2" id="KW-1133">Transmembrane helix</keyword>
<accession>A0A3S4SSM0</accession>
<organism evidence="3 4">
    <name type="scientific">Actinomyces slackii</name>
    <dbReference type="NCBI Taxonomy" id="52774"/>
    <lineage>
        <taxon>Bacteria</taxon>
        <taxon>Bacillati</taxon>
        <taxon>Actinomycetota</taxon>
        <taxon>Actinomycetes</taxon>
        <taxon>Actinomycetales</taxon>
        <taxon>Actinomycetaceae</taxon>
        <taxon>Actinomyces</taxon>
    </lineage>
</organism>
<gene>
    <name evidence="3" type="ORF">NCTC11923_00689</name>
</gene>
<proteinExistence type="predicted"/>
<protein>
    <submittedName>
        <fullName evidence="3">Uncharacterized protein</fullName>
    </submittedName>
</protein>
<feature type="transmembrane region" description="Helical" evidence="2">
    <location>
        <begin position="239"/>
        <end position="267"/>
    </location>
</feature>
<sequence>MDENPDSTIEPTQHTPQEPSLTAAALGTAGMGALVVGISLLGLSLVALEVIEPSAKTASETASKPPSPSETAATLGPLLAAALVLGLAHLARKKRRPLNDVVVLAAPTMAGIILCLLPSYSWWNAYQYDGTRRLTPVMVGAGIILIGVGWTLINARRIYLDLHPQPPAGEAAGIQEAGKADDTAHEVANAAATDAVKADPEPDSPDSDNPKPNQSGAGHSTGALSQTAVLLRRRPRSWVLLPVAACAPVVTVALVLALVSALAAAVLPFPDISPTTTGRRADAVDPDSLPAVPTAAPTQVAWTTTLMGVDHDKMSMVAGTRGPILLTGEGLRALDGQDGSILWTYHATNADHEGHRVGDDYRYTLVSSPDRRHVAVVLESVDERFDNVRGFIIMVLDAGTGEVTAEHEYAYDYNNPPGVQLTDSVALVGRDVISLDGGSLLGRISPEEAEYNYTGTAGHSTLVVAGTDADSITLHLVPETDLARRTELKGLCRDQFLSPPVKSELPTIEAGWTALCTSGTEDPDTHATSWTMTAVNIDEIAASGVQGEVDAGNVPSGSQVPLGTGLGLDRAASAAGGTLITRTEKDRRVWEDSYGDTRTEVNPQVHMVLDPATRTAFPADQSASIATAEISFAGLPYGEPVSDYTLTIAPSNGAPPVSAAFTSTQIFSSPDHEYFPDDDYRHVVGAPGASVIALVTSDFLSGPFEITIVGVR</sequence>
<keyword evidence="2" id="KW-0472">Membrane</keyword>
<reference evidence="3 4" key="1">
    <citation type="submission" date="2018-12" db="EMBL/GenBank/DDBJ databases">
        <authorList>
            <consortium name="Pathogen Informatics"/>
        </authorList>
    </citation>
    <scope>NUCLEOTIDE SEQUENCE [LARGE SCALE GENOMIC DNA]</scope>
    <source>
        <strain evidence="3 4">NCTC11923</strain>
    </source>
</reference>
<evidence type="ECO:0000313" key="3">
    <source>
        <dbReference type="EMBL" id="VEG74070.1"/>
    </source>
</evidence>
<evidence type="ECO:0000256" key="2">
    <source>
        <dbReference type="SAM" id="Phobius"/>
    </source>
</evidence>
<feature type="transmembrane region" description="Helical" evidence="2">
    <location>
        <begin position="21"/>
        <end position="51"/>
    </location>
</feature>
<dbReference type="SUPFAM" id="SSF50998">
    <property type="entry name" value="Quinoprotein alcohol dehydrogenase-like"/>
    <property type="match status" value="1"/>
</dbReference>
<keyword evidence="2" id="KW-0812">Transmembrane</keyword>
<feature type="transmembrane region" description="Helical" evidence="2">
    <location>
        <begin position="71"/>
        <end position="90"/>
    </location>
</feature>
<feature type="compositionally biased region" description="Polar residues" evidence="1">
    <location>
        <begin position="214"/>
        <end position="223"/>
    </location>
</feature>
<evidence type="ECO:0000313" key="4">
    <source>
        <dbReference type="Proteomes" id="UP000276899"/>
    </source>
</evidence>
<dbReference type="InterPro" id="IPR011047">
    <property type="entry name" value="Quinoprotein_ADH-like_sf"/>
</dbReference>
<keyword evidence="4" id="KW-1185">Reference proteome</keyword>
<dbReference type="RefSeq" id="WP_026426367.1">
    <property type="nucleotide sequence ID" value="NZ_CBCRWE010000003.1"/>
</dbReference>
<dbReference type="EMBL" id="LR134363">
    <property type="protein sequence ID" value="VEG74070.1"/>
    <property type="molecule type" value="Genomic_DNA"/>
</dbReference>
<feature type="transmembrane region" description="Helical" evidence="2">
    <location>
        <begin position="134"/>
        <end position="153"/>
    </location>
</feature>
<name>A0A3S4SSM0_9ACTO</name>
<feature type="transmembrane region" description="Helical" evidence="2">
    <location>
        <begin position="102"/>
        <end position="122"/>
    </location>
</feature>
<feature type="region of interest" description="Disordered" evidence="1">
    <location>
        <begin position="192"/>
        <end position="223"/>
    </location>
</feature>
<dbReference type="STRING" id="1278298.GCA_000428685_00212"/>
<dbReference type="AlphaFoldDB" id="A0A3S4SSM0"/>
<dbReference type="Proteomes" id="UP000276899">
    <property type="component" value="Chromosome"/>
</dbReference>
<evidence type="ECO:0000256" key="1">
    <source>
        <dbReference type="SAM" id="MobiDB-lite"/>
    </source>
</evidence>